<evidence type="ECO:0000313" key="1">
    <source>
        <dbReference type="EMBL" id="RCN39705.1"/>
    </source>
</evidence>
<evidence type="ECO:0000313" key="2">
    <source>
        <dbReference type="Proteomes" id="UP000252519"/>
    </source>
</evidence>
<organism evidence="1 2">
    <name type="scientific">Ancylostoma caninum</name>
    <name type="common">Dog hookworm</name>
    <dbReference type="NCBI Taxonomy" id="29170"/>
    <lineage>
        <taxon>Eukaryota</taxon>
        <taxon>Metazoa</taxon>
        <taxon>Ecdysozoa</taxon>
        <taxon>Nematoda</taxon>
        <taxon>Chromadorea</taxon>
        <taxon>Rhabditida</taxon>
        <taxon>Rhabditina</taxon>
        <taxon>Rhabditomorpha</taxon>
        <taxon>Strongyloidea</taxon>
        <taxon>Ancylostomatidae</taxon>
        <taxon>Ancylostomatinae</taxon>
        <taxon>Ancylostoma</taxon>
    </lineage>
</organism>
<comment type="caution">
    <text evidence="1">The sequence shown here is derived from an EMBL/GenBank/DDBJ whole genome shotgun (WGS) entry which is preliminary data.</text>
</comment>
<gene>
    <name evidence="1" type="ORF">ANCCAN_14365</name>
</gene>
<accession>A0A368G9L8</accession>
<name>A0A368G9L8_ANCCA</name>
<dbReference type="EMBL" id="JOJR01000324">
    <property type="protein sequence ID" value="RCN39705.1"/>
    <property type="molecule type" value="Genomic_DNA"/>
</dbReference>
<reference evidence="1 2" key="1">
    <citation type="submission" date="2014-10" db="EMBL/GenBank/DDBJ databases">
        <title>Draft genome of the hookworm Ancylostoma caninum.</title>
        <authorList>
            <person name="Mitreva M."/>
        </authorList>
    </citation>
    <scope>NUCLEOTIDE SEQUENCE [LARGE SCALE GENOMIC DNA]</scope>
    <source>
        <strain evidence="1 2">Baltimore</strain>
    </source>
</reference>
<keyword evidence="2" id="KW-1185">Reference proteome</keyword>
<sequence>MALVKETSKRAMFFTAHLNSGKPGCVQLELCLSTTLPLIPHRKYTLPWSSLDAFLPRTMFGTYLMGLQPSPV</sequence>
<dbReference type="AlphaFoldDB" id="A0A368G9L8"/>
<proteinExistence type="predicted"/>
<dbReference type="Proteomes" id="UP000252519">
    <property type="component" value="Unassembled WGS sequence"/>
</dbReference>
<protein>
    <submittedName>
        <fullName evidence="1">Uncharacterized protein</fullName>
    </submittedName>
</protein>